<reference evidence="5" key="1">
    <citation type="journal article" date="2020" name="Stud. Mycol.">
        <title>101 Dothideomycetes genomes: a test case for predicting lifestyles and emergence of pathogens.</title>
        <authorList>
            <person name="Haridas S."/>
            <person name="Albert R."/>
            <person name="Binder M."/>
            <person name="Bloem J."/>
            <person name="Labutti K."/>
            <person name="Salamov A."/>
            <person name="Andreopoulos B."/>
            <person name="Baker S."/>
            <person name="Barry K."/>
            <person name="Bills G."/>
            <person name="Bluhm B."/>
            <person name="Cannon C."/>
            <person name="Castanera R."/>
            <person name="Culley D."/>
            <person name="Daum C."/>
            <person name="Ezra D."/>
            <person name="Gonzalez J."/>
            <person name="Henrissat B."/>
            <person name="Kuo A."/>
            <person name="Liang C."/>
            <person name="Lipzen A."/>
            <person name="Lutzoni F."/>
            <person name="Magnuson J."/>
            <person name="Mondo S."/>
            <person name="Nolan M."/>
            <person name="Ohm R."/>
            <person name="Pangilinan J."/>
            <person name="Park H.-J."/>
            <person name="Ramirez L."/>
            <person name="Alfaro M."/>
            <person name="Sun H."/>
            <person name="Tritt A."/>
            <person name="Yoshinaga Y."/>
            <person name="Zwiers L.-H."/>
            <person name="Turgeon B."/>
            <person name="Goodwin S."/>
            <person name="Spatafora J."/>
            <person name="Crous P."/>
            <person name="Grigoriev I."/>
        </authorList>
    </citation>
    <scope>NUCLEOTIDE SEQUENCE</scope>
    <source>
        <strain evidence="5">CBS 122367</strain>
    </source>
</reference>
<evidence type="ECO:0000256" key="1">
    <source>
        <dbReference type="ARBA" id="ARBA00022737"/>
    </source>
</evidence>
<keyword evidence="6" id="KW-1185">Reference proteome</keyword>
<feature type="domain" description="Nephrocystin 3-like N-terminal" evidence="4">
    <location>
        <begin position="338"/>
        <end position="489"/>
    </location>
</feature>
<evidence type="ECO:0000313" key="6">
    <source>
        <dbReference type="Proteomes" id="UP000799291"/>
    </source>
</evidence>
<dbReference type="EMBL" id="MU005572">
    <property type="protein sequence ID" value="KAF2689053.1"/>
    <property type="molecule type" value="Genomic_DNA"/>
</dbReference>
<evidence type="ECO:0000256" key="2">
    <source>
        <dbReference type="SAM" id="Coils"/>
    </source>
</evidence>
<dbReference type="OrthoDB" id="7464126at2759"/>
<protein>
    <submittedName>
        <fullName evidence="5">Uncharacterized protein</fullName>
    </submittedName>
</protein>
<dbReference type="SUPFAM" id="SSF52540">
    <property type="entry name" value="P-loop containing nucleoside triphosphate hydrolases"/>
    <property type="match status" value="1"/>
</dbReference>
<evidence type="ECO:0000313" key="5">
    <source>
        <dbReference type="EMBL" id="KAF2689053.1"/>
    </source>
</evidence>
<dbReference type="Gene3D" id="3.40.50.300">
    <property type="entry name" value="P-loop containing nucleotide triphosphate hydrolases"/>
    <property type="match status" value="1"/>
</dbReference>
<organism evidence="5 6">
    <name type="scientific">Lentithecium fluviatile CBS 122367</name>
    <dbReference type="NCBI Taxonomy" id="1168545"/>
    <lineage>
        <taxon>Eukaryota</taxon>
        <taxon>Fungi</taxon>
        <taxon>Dikarya</taxon>
        <taxon>Ascomycota</taxon>
        <taxon>Pezizomycotina</taxon>
        <taxon>Dothideomycetes</taxon>
        <taxon>Pleosporomycetidae</taxon>
        <taxon>Pleosporales</taxon>
        <taxon>Massarineae</taxon>
        <taxon>Lentitheciaceae</taxon>
        <taxon>Lentithecium</taxon>
    </lineage>
</organism>
<accession>A0A6G1JFY7</accession>
<dbReference type="PANTHER" id="PTHR10039:SF14">
    <property type="entry name" value="NACHT DOMAIN-CONTAINING PROTEIN"/>
    <property type="match status" value="1"/>
</dbReference>
<dbReference type="Pfam" id="PF24809">
    <property type="entry name" value="DUF7708"/>
    <property type="match status" value="1"/>
</dbReference>
<dbReference type="InterPro" id="IPR027417">
    <property type="entry name" value="P-loop_NTPase"/>
</dbReference>
<feature type="coiled-coil region" evidence="2">
    <location>
        <begin position="265"/>
        <end position="305"/>
    </location>
</feature>
<gene>
    <name evidence="5" type="ORF">K458DRAFT_123267</name>
</gene>
<name>A0A6G1JFY7_9PLEO</name>
<evidence type="ECO:0000259" key="4">
    <source>
        <dbReference type="Pfam" id="PF24883"/>
    </source>
</evidence>
<keyword evidence="1" id="KW-0677">Repeat</keyword>
<proteinExistence type="predicted"/>
<dbReference type="InterPro" id="IPR056884">
    <property type="entry name" value="NPHP3-like_N"/>
</dbReference>
<keyword evidence="2" id="KW-0175">Coiled coil</keyword>
<feature type="domain" description="DUF7708" evidence="3">
    <location>
        <begin position="138"/>
        <end position="278"/>
    </location>
</feature>
<dbReference type="Proteomes" id="UP000799291">
    <property type="component" value="Unassembled WGS sequence"/>
</dbReference>
<dbReference type="AlphaFoldDB" id="A0A6G1JFY7"/>
<dbReference type="Pfam" id="PF24883">
    <property type="entry name" value="NPHP3_N"/>
    <property type="match status" value="1"/>
</dbReference>
<evidence type="ECO:0000259" key="3">
    <source>
        <dbReference type="Pfam" id="PF24809"/>
    </source>
</evidence>
<dbReference type="PANTHER" id="PTHR10039">
    <property type="entry name" value="AMELOGENIN"/>
    <property type="match status" value="1"/>
</dbReference>
<sequence length="560" mass="64096">MSSVVASFSDINTTSPSLLQLLVLYSRRDAEQRSLSVTAPSWSAQPRHLMFVYLSWRPTSAAPDSTSISTFRSGWATSPLWKPGTPLSSSFRKNWVQRTESISPIQSPKTLSTMSVQFEESHQKSSKSRRILAKIQPLVNAISDYGKALDVMANSSTVIPLLWGSLRVLVLAAKRYDDYFIHIIEMLERIGDVLPRYSTYATLFGSRAPLRNALEAVCLQILKFVAHAMKVLTCASGRTIIKSAWKSFEEAFRDSILQLRRSRELVEDEAKLASMIEQMQEKERAEQERRRAAESRKKVERLEMIVTEQEKYAAIRWLNARGCDDSREAIQNDRLLESCRWIMDRDELTSWLQDAEKQFFWLHGAAGCGKSYLYSKILDRLETRNPTLSFLFCGGDRERTTFSALLRSWCLQLIELNPQMLQHLNFGRQRKGNTTASDNEIIDLLETLLDRVPLCFLTVDAIDECSDSENFFKRLSFVPKRFKVLITSRTPARMHGDPIRLRGSIQTLEIQPEMLQNDIDHFVTASLSDLEVECSDITKIRIKRRLSRCEGMFLLGQAHA</sequence>
<dbReference type="InterPro" id="IPR056125">
    <property type="entry name" value="DUF7708"/>
</dbReference>